<dbReference type="PANTHER" id="PTHR47506:SF6">
    <property type="entry name" value="HTH-TYPE TRANSCRIPTIONAL REPRESSOR NEMR"/>
    <property type="match status" value="1"/>
</dbReference>
<dbReference type="PROSITE" id="PS01081">
    <property type="entry name" value="HTH_TETR_1"/>
    <property type="match status" value="1"/>
</dbReference>
<comment type="caution">
    <text evidence="6">The sequence shown here is derived from an EMBL/GenBank/DDBJ whole genome shotgun (WGS) entry which is preliminary data.</text>
</comment>
<dbReference type="PROSITE" id="PS50977">
    <property type="entry name" value="HTH_TETR_2"/>
    <property type="match status" value="1"/>
</dbReference>
<proteinExistence type="predicted"/>
<keyword evidence="2 4" id="KW-0238">DNA-binding</keyword>
<dbReference type="SUPFAM" id="SSF46689">
    <property type="entry name" value="Homeodomain-like"/>
    <property type="match status" value="1"/>
</dbReference>
<accession>A0A660SAF2</accession>
<evidence type="ECO:0000256" key="4">
    <source>
        <dbReference type="PROSITE-ProRule" id="PRU00335"/>
    </source>
</evidence>
<dbReference type="AlphaFoldDB" id="A0A660SAF2"/>
<dbReference type="SUPFAM" id="SSF48498">
    <property type="entry name" value="Tetracyclin repressor-like, C-terminal domain"/>
    <property type="match status" value="1"/>
</dbReference>
<evidence type="ECO:0000256" key="2">
    <source>
        <dbReference type="ARBA" id="ARBA00023125"/>
    </source>
</evidence>
<dbReference type="PRINTS" id="PR00455">
    <property type="entry name" value="HTHTETR"/>
</dbReference>
<name>A0A660SAF2_UNCT6</name>
<dbReference type="EMBL" id="QNBC01000014">
    <property type="protein sequence ID" value="RKX67657.1"/>
    <property type="molecule type" value="Genomic_DNA"/>
</dbReference>
<dbReference type="GO" id="GO:0003677">
    <property type="term" value="F:DNA binding"/>
    <property type="evidence" value="ECO:0007669"/>
    <property type="project" value="UniProtKB-UniRule"/>
</dbReference>
<evidence type="ECO:0000259" key="5">
    <source>
        <dbReference type="PROSITE" id="PS50977"/>
    </source>
</evidence>
<evidence type="ECO:0000256" key="1">
    <source>
        <dbReference type="ARBA" id="ARBA00023015"/>
    </source>
</evidence>
<protein>
    <recommendedName>
        <fullName evidence="5">HTH tetR-type domain-containing protein</fullName>
    </recommendedName>
</protein>
<dbReference type="Pfam" id="PF00440">
    <property type="entry name" value="TetR_N"/>
    <property type="match status" value="1"/>
</dbReference>
<sequence length="195" mass="22908">MCIRDKILNESMKLFLEHGYNGVSLNMILNACNISKGGFYHYFKSKEMLFNELMEERIFKEIRAPNELLNGNISTQSKISSLIDYSFRYIAEIKHLIGEDDFFGIYPLLFQGVINNKKLLRKLKLLYESYIELITKILKEGINNGEFSGDFNPRKMAYQLIFSIEGDILVWSITKDFNIKKHFDLTYDNFLKIIK</sequence>
<gene>
    <name evidence="6" type="ORF">DRP44_01910</name>
</gene>
<dbReference type="InterPro" id="IPR009057">
    <property type="entry name" value="Homeodomain-like_sf"/>
</dbReference>
<dbReference type="Gene3D" id="1.10.10.60">
    <property type="entry name" value="Homeodomain-like"/>
    <property type="match status" value="1"/>
</dbReference>
<dbReference type="Pfam" id="PF08359">
    <property type="entry name" value="TetR_C_4"/>
    <property type="match status" value="1"/>
</dbReference>
<dbReference type="InterPro" id="IPR013570">
    <property type="entry name" value="Tscrpt_reg_YsiA_C"/>
</dbReference>
<feature type="DNA-binding region" description="H-T-H motif" evidence="4">
    <location>
        <begin position="24"/>
        <end position="43"/>
    </location>
</feature>
<evidence type="ECO:0000313" key="7">
    <source>
        <dbReference type="Proteomes" id="UP000282321"/>
    </source>
</evidence>
<organism evidence="6 7">
    <name type="scientific">candidate division TA06 bacterium</name>
    <dbReference type="NCBI Taxonomy" id="2250710"/>
    <lineage>
        <taxon>Bacteria</taxon>
        <taxon>Bacteria division TA06</taxon>
    </lineage>
</organism>
<keyword evidence="1" id="KW-0805">Transcription regulation</keyword>
<evidence type="ECO:0000313" key="6">
    <source>
        <dbReference type="EMBL" id="RKX67657.1"/>
    </source>
</evidence>
<dbReference type="InterPro" id="IPR001647">
    <property type="entry name" value="HTH_TetR"/>
</dbReference>
<dbReference type="Proteomes" id="UP000282321">
    <property type="component" value="Unassembled WGS sequence"/>
</dbReference>
<dbReference type="Gene3D" id="1.10.357.10">
    <property type="entry name" value="Tetracycline Repressor, domain 2"/>
    <property type="match status" value="1"/>
</dbReference>
<keyword evidence="3" id="KW-0804">Transcription</keyword>
<dbReference type="InterPro" id="IPR023772">
    <property type="entry name" value="DNA-bd_HTH_TetR-type_CS"/>
</dbReference>
<dbReference type="InterPro" id="IPR036271">
    <property type="entry name" value="Tet_transcr_reg_TetR-rel_C_sf"/>
</dbReference>
<reference evidence="6 7" key="1">
    <citation type="submission" date="2018-06" db="EMBL/GenBank/DDBJ databases">
        <title>Extensive metabolic versatility and redundancy in microbially diverse, dynamic hydrothermal sediments.</title>
        <authorList>
            <person name="Dombrowski N."/>
            <person name="Teske A."/>
            <person name="Baker B.J."/>
        </authorList>
    </citation>
    <scope>NUCLEOTIDE SEQUENCE [LARGE SCALE GENOMIC DNA]</scope>
    <source>
        <strain evidence="6">B35_G9</strain>
    </source>
</reference>
<feature type="domain" description="HTH tetR-type" evidence="5">
    <location>
        <begin position="1"/>
        <end position="61"/>
    </location>
</feature>
<dbReference type="PANTHER" id="PTHR47506">
    <property type="entry name" value="TRANSCRIPTIONAL REGULATORY PROTEIN"/>
    <property type="match status" value="1"/>
</dbReference>
<evidence type="ECO:0000256" key="3">
    <source>
        <dbReference type="ARBA" id="ARBA00023163"/>
    </source>
</evidence>